<sequence>MRRRVLLLSVAVAATREVAIRCYAFPVPSPAAGEPTEHLA</sequence>
<gene>
    <name evidence="1" type="ORF">ACFFTR_14355</name>
</gene>
<evidence type="ECO:0000313" key="1">
    <source>
        <dbReference type="EMBL" id="MFB9444259.1"/>
    </source>
</evidence>
<reference evidence="1 2" key="1">
    <citation type="submission" date="2024-09" db="EMBL/GenBank/DDBJ databases">
        <authorList>
            <person name="Sun Q."/>
            <person name="Mori K."/>
        </authorList>
    </citation>
    <scope>NUCLEOTIDE SEQUENCE [LARGE SCALE GENOMIC DNA]</scope>
    <source>
        <strain evidence="1 2">JCM 3307</strain>
    </source>
</reference>
<comment type="caution">
    <text evidence="1">The sequence shown here is derived from an EMBL/GenBank/DDBJ whole genome shotgun (WGS) entry which is preliminary data.</text>
</comment>
<dbReference type="EMBL" id="JBHMCA010000025">
    <property type="protein sequence ID" value="MFB9444259.1"/>
    <property type="molecule type" value="Genomic_DNA"/>
</dbReference>
<name>A0ABV5M5X8_9ACTN</name>
<evidence type="ECO:0000313" key="2">
    <source>
        <dbReference type="Proteomes" id="UP001589608"/>
    </source>
</evidence>
<proteinExistence type="predicted"/>
<accession>A0ABV5M5X8</accession>
<dbReference type="Proteomes" id="UP001589608">
    <property type="component" value="Unassembled WGS sequence"/>
</dbReference>
<keyword evidence="2" id="KW-1185">Reference proteome</keyword>
<dbReference type="RefSeq" id="WP_281428410.1">
    <property type="nucleotide sequence ID" value="NZ_CP061913.1"/>
</dbReference>
<protein>
    <submittedName>
        <fullName evidence="1">Uncharacterized protein</fullName>
    </submittedName>
</protein>
<organism evidence="1 2">
    <name type="scientific">Dactylosporangium vinaceum</name>
    <dbReference type="NCBI Taxonomy" id="53362"/>
    <lineage>
        <taxon>Bacteria</taxon>
        <taxon>Bacillati</taxon>
        <taxon>Actinomycetota</taxon>
        <taxon>Actinomycetes</taxon>
        <taxon>Micromonosporales</taxon>
        <taxon>Micromonosporaceae</taxon>
        <taxon>Dactylosporangium</taxon>
    </lineage>
</organism>